<dbReference type="GO" id="GO:0035438">
    <property type="term" value="F:cyclic-di-GMP binding"/>
    <property type="evidence" value="ECO:0007669"/>
    <property type="project" value="InterPro"/>
</dbReference>
<dbReference type="InterPro" id="IPR009875">
    <property type="entry name" value="PilZ_domain"/>
</dbReference>
<dbReference type="Gene3D" id="2.40.10.220">
    <property type="entry name" value="predicted glycosyltransferase like domains"/>
    <property type="match status" value="1"/>
</dbReference>
<proteinExistence type="predicted"/>
<sequence length="117" mass="12982">MQEIDDRYALAAQEDRCSPRAKLSIPAELRPSGGRRYHTVVHDLSISGFSAAAINRMHEGQVCWLTLPGLESLMAHVVWWDNSMVGCAFADLLSPIVHDNILARYTGQTGMVYRPLG</sequence>
<dbReference type="OrthoDB" id="9795572at2"/>
<dbReference type="Pfam" id="PF07238">
    <property type="entry name" value="PilZ"/>
    <property type="match status" value="1"/>
</dbReference>
<keyword evidence="3" id="KW-1185">Reference proteome</keyword>
<evidence type="ECO:0000313" key="3">
    <source>
        <dbReference type="Proteomes" id="UP000446786"/>
    </source>
</evidence>
<dbReference type="Proteomes" id="UP000446786">
    <property type="component" value="Unassembled WGS sequence"/>
</dbReference>
<dbReference type="AlphaFoldDB" id="A0A845B0L6"/>
<comment type="caution">
    <text evidence="2">The sequence shown here is derived from an EMBL/GenBank/DDBJ whole genome shotgun (WGS) entry which is preliminary data.</text>
</comment>
<feature type="domain" description="PilZ" evidence="1">
    <location>
        <begin position="15"/>
        <end position="97"/>
    </location>
</feature>
<dbReference type="SUPFAM" id="SSF141371">
    <property type="entry name" value="PilZ domain-like"/>
    <property type="match status" value="1"/>
</dbReference>
<organism evidence="2 3">
    <name type="scientific">Parerythrobacter jejuensis</name>
    <dbReference type="NCBI Taxonomy" id="795812"/>
    <lineage>
        <taxon>Bacteria</taxon>
        <taxon>Pseudomonadati</taxon>
        <taxon>Pseudomonadota</taxon>
        <taxon>Alphaproteobacteria</taxon>
        <taxon>Sphingomonadales</taxon>
        <taxon>Erythrobacteraceae</taxon>
        <taxon>Parerythrobacter</taxon>
    </lineage>
</organism>
<reference evidence="2 3" key="1">
    <citation type="submission" date="2019-12" db="EMBL/GenBank/DDBJ databases">
        <title>Genomic-based taxomic classification of the family Erythrobacteraceae.</title>
        <authorList>
            <person name="Xu L."/>
        </authorList>
    </citation>
    <scope>NUCLEOTIDE SEQUENCE [LARGE SCALE GENOMIC DNA]</scope>
    <source>
        <strain evidence="2 3">JCM 16677</strain>
    </source>
</reference>
<accession>A0A845B0L6</accession>
<dbReference type="EMBL" id="WTYE01000001">
    <property type="protein sequence ID" value="MXP32528.1"/>
    <property type="molecule type" value="Genomic_DNA"/>
</dbReference>
<dbReference type="RefSeq" id="WP_160779862.1">
    <property type="nucleotide sequence ID" value="NZ_BAAAZF010000001.1"/>
</dbReference>
<evidence type="ECO:0000313" key="2">
    <source>
        <dbReference type="EMBL" id="MXP32528.1"/>
    </source>
</evidence>
<evidence type="ECO:0000259" key="1">
    <source>
        <dbReference type="Pfam" id="PF07238"/>
    </source>
</evidence>
<gene>
    <name evidence="2" type="ORF">GRI94_11925</name>
</gene>
<name>A0A845B0L6_9SPHN</name>
<protein>
    <submittedName>
        <fullName evidence="2">PilZ domain-containing protein</fullName>
    </submittedName>
</protein>